<dbReference type="InterPro" id="IPR036046">
    <property type="entry name" value="Acylphosphatase-like_dom_sf"/>
</dbReference>
<dbReference type="InterPro" id="IPR001792">
    <property type="entry name" value="Acylphosphatase-like_dom"/>
</dbReference>
<protein>
    <submittedName>
        <fullName evidence="2">Acylphosphatase</fullName>
        <ecNumber evidence="2">3.6.1.7</ecNumber>
    </submittedName>
</protein>
<dbReference type="PRINTS" id="PR00112">
    <property type="entry name" value="ACYLPHPHTASE"/>
</dbReference>
<reference evidence="2" key="1">
    <citation type="submission" date="2018-07" db="EMBL/GenBank/DDBJ databases">
        <authorList>
            <person name="Quirk P.G."/>
            <person name="Krulwich T.A."/>
        </authorList>
    </citation>
    <scope>NUCLEOTIDE SEQUENCE</scope>
</reference>
<dbReference type="PANTHER" id="PTHR47268">
    <property type="entry name" value="ACYLPHOSPHATASE"/>
    <property type="match status" value="1"/>
</dbReference>
<accession>A0A380TEE9</accession>
<dbReference type="AlphaFoldDB" id="A0A380TEE9"/>
<dbReference type="InterPro" id="IPR020456">
    <property type="entry name" value="Acylphosphatase"/>
</dbReference>
<organism evidence="2">
    <name type="scientific">metagenome</name>
    <dbReference type="NCBI Taxonomy" id="256318"/>
    <lineage>
        <taxon>unclassified sequences</taxon>
        <taxon>metagenomes</taxon>
    </lineage>
</organism>
<name>A0A380TEE9_9ZZZZ</name>
<dbReference type="PROSITE" id="PS00151">
    <property type="entry name" value="ACYLPHOSPHATASE_2"/>
    <property type="match status" value="1"/>
</dbReference>
<evidence type="ECO:0000259" key="1">
    <source>
        <dbReference type="PROSITE" id="PS51160"/>
    </source>
</evidence>
<gene>
    <name evidence="2" type="primary">acyP</name>
    <name evidence="2" type="ORF">DF3PB_2310005</name>
</gene>
<dbReference type="InterPro" id="IPR017968">
    <property type="entry name" value="Acylphosphatase_CS"/>
</dbReference>
<dbReference type="EMBL" id="UIDG01000148">
    <property type="protein sequence ID" value="SUS06024.1"/>
    <property type="molecule type" value="Genomic_DNA"/>
</dbReference>
<dbReference type="SUPFAM" id="SSF54975">
    <property type="entry name" value="Acylphosphatase/BLUF domain-like"/>
    <property type="match status" value="1"/>
</dbReference>
<proteinExistence type="predicted"/>
<dbReference type="EC" id="3.6.1.7" evidence="2"/>
<keyword evidence="2" id="KW-0378">Hydrolase</keyword>
<dbReference type="PANTHER" id="PTHR47268:SF4">
    <property type="entry name" value="ACYLPHOSPHATASE"/>
    <property type="match status" value="1"/>
</dbReference>
<dbReference type="PROSITE" id="PS51160">
    <property type="entry name" value="ACYLPHOSPHATASE_3"/>
    <property type="match status" value="1"/>
</dbReference>
<dbReference type="GO" id="GO:0003998">
    <property type="term" value="F:acylphosphatase activity"/>
    <property type="evidence" value="ECO:0007669"/>
    <property type="project" value="UniProtKB-EC"/>
</dbReference>
<sequence>MADEVKTKAVLARIEGRVQGVWYRGWTVVEANRRRLRGWVRNCSDGSVEALVAGPEANVDAMLELFWKGPPSARVTAVTRKPAEDPGGTHFMEHPTY</sequence>
<evidence type="ECO:0000313" key="2">
    <source>
        <dbReference type="EMBL" id="SUS06024.1"/>
    </source>
</evidence>
<dbReference type="Pfam" id="PF00708">
    <property type="entry name" value="Acylphosphatase"/>
    <property type="match status" value="1"/>
</dbReference>
<dbReference type="Gene3D" id="3.30.70.100">
    <property type="match status" value="1"/>
</dbReference>
<feature type="domain" description="Acylphosphatase-like" evidence="1">
    <location>
        <begin position="9"/>
        <end position="95"/>
    </location>
</feature>